<gene>
    <name evidence="2" type="ORF">P875_00075797</name>
</gene>
<dbReference type="Pfam" id="PF12937">
    <property type="entry name" value="F-box-like"/>
    <property type="match status" value="1"/>
</dbReference>
<protein>
    <recommendedName>
        <fullName evidence="1">F-box domain-containing protein</fullName>
    </recommendedName>
</protein>
<dbReference type="InterPro" id="IPR001810">
    <property type="entry name" value="F-box_dom"/>
</dbReference>
<dbReference type="OrthoDB" id="3140657at2759"/>
<dbReference type="SUPFAM" id="SSF81383">
    <property type="entry name" value="F-box domain"/>
    <property type="match status" value="1"/>
</dbReference>
<dbReference type="Gene3D" id="3.80.10.10">
    <property type="entry name" value="Ribonuclease Inhibitor"/>
    <property type="match status" value="1"/>
</dbReference>
<dbReference type="PANTHER" id="PTHR42057">
    <property type="entry name" value="F-BOX DOMAIN PROTEIN (AFU_ORTHOLOGUE AFUA_4G00200)"/>
    <property type="match status" value="1"/>
</dbReference>
<evidence type="ECO:0000259" key="1">
    <source>
        <dbReference type="PROSITE" id="PS50181"/>
    </source>
</evidence>
<feature type="domain" description="F-box" evidence="1">
    <location>
        <begin position="1"/>
        <end position="46"/>
    </location>
</feature>
<dbReference type="SUPFAM" id="SSF52047">
    <property type="entry name" value="RNI-like"/>
    <property type="match status" value="1"/>
</dbReference>
<accession>A0A0F0ILJ9</accession>
<dbReference type="EMBL" id="JZEE01000028">
    <property type="protein sequence ID" value="KJK68684.1"/>
    <property type="molecule type" value="Genomic_DNA"/>
</dbReference>
<dbReference type="PROSITE" id="PS50181">
    <property type="entry name" value="FBOX"/>
    <property type="match status" value="1"/>
</dbReference>
<reference evidence="2 3" key="1">
    <citation type="submission" date="2015-02" db="EMBL/GenBank/DDBJ databases">
        <title>Draft genome sequence of Aspergillus parasiticus SU-1.</title>
        <authorList>
            <person name="Yu J."/>
            <person name="Fedorova N."/>
            <person name="Yin Y."/>
            <person name="Losada L."/>
            <person name="Zafar N."/>
            <person name="Taujale R."/>
            <person name="Ehrlich K.C."/>
            <person name="Bhatnagar D."/>
            <person name="Cleveland T.E."/>
            <person name="Bennett J.W."/>
            <person name="Nierman W.C."/>
        </authorList>
    </citation>
    <scope>NUCLEOTIDE SEQUENCE [LARGE SCALE GENOMIC DNA]</scope>
    <source>
        <strain evidence="3">ATCC 56775 / NRRL 5862 / SRRC 143 / SU-1</strain>
    </source>
</reference>
<name>A0A0F0ILJ9_ASPPU</name>
<comment type="caution">
    <text evidence="2">The sequence shown here is derived from an EMBL/GenBank/DDBJ whole genome shotgun (WGS) entry which is preliminary data.</text>
</comment>
<dbReference type="PANTHER" id="PTHR42057:SF2">
    <property type="entry name" value="F-BOX DOMAIN PROTEIN (AFU_ORTHOLOGUE AFUA_4G00200)-RELATED"/>
    <property type="match status" value="1"/>
</dbReference>
<proteinExistence type="predicted"/>
<dbReference type="InterPro" id="IPR036047">
    <property type="entry name" value="F-box-like_dom_sf"/>
</dbReference>
<dbReference type="InterPro" id="IPR032675">
    <property type="entry name" value="LRR_dom_sf"/>
</dbReference>
<organism evidence="2 3">
    <name type="scientific">Aspergillus parasiticus (strain ATCC 56775 / NRRL 5862 / SRRC 143 / SU-1)</name>
    <dbReference type="NCBI Taxonomy" id="1403190"/>
    <lineage>
        <taxon>Eukaryota</taxon>
        <taxon>Fungi</taxon>
        <taxon>Dikarya</taxon>
        <taxon>Ascomycota</taxon>
        <taxon>Pezizomycotina</taxon>
        <taxon>Eurotiomycetes</taxon>
        <taxon>Eurotiomycetidae</taxon>
        <taxon>Eurotiales</taxon>
        <taxon>Aspergillaceae</taxon>
        <taxon>Aspergillus</taxon>
        <taxon>Aspergillus subgen. Circumdati</taxon>
    </lineage>
</organism>
<dbReference type="AlphaFoldDB" id="A0A0F0ILJ9"/>
<dbReference type="Proteomes" id="UP000033540">
    <property type="component" value="Unassembled WGS sequence"/>
</dbReference>
<dbReference type="SMART" id="SM00256">
    <property type="entry name" value="FBOX"/>
    <property type="match status" value="1"/>
</dbReference>
<evidence type="ECO:0000313" key="2">
    <source>
        <dbReference type="EMBL" id="KJK68684.1"/>
    </source>
</evidence>
<evidence type="ECO:0000313" key="3">
    <source>
        <dbReference type="Proteomes" id="UP000033540"/>
    </source>
</evidence>
<sequence>MQSLISLPTEILHQIIRSVEPGSLKTLRQVCRSLGEIGKEHLFESVTVYATEESCDGFVDFLENEDGDCIQSVTKVYLDLSEFEGLYSYDTYNDETSNEPMEKEFRKFVRLFPRLKELPRLRSVVLRFHPDCSEDGDSDVPHTLGLRSAVMKEFLSAITALPQLPRELAIRDLQNVNESNSDEVERIEKVLQNLCSLRLNIANPHNQGNPECDLYHDEIHTFFSALPSFWLKPALQNLEHLTIYSSHYFGYYPKLDLRGVHFPRLRTLALGNYTFVHDSQLDWILSHRDTLTELYLDDCAILWAVAPFDKDKERTYLDPDSYTTHSGLVGHGYATYDKRWHHYFKTLQELSHLRHFRYGHSEYWSADESTPFECETDIIIGMHEESYLTFTSECYSPELTYYYGTGRSMKWVDEGPLPWIEEDQTSLEELLMKIGQKYVIDEATEDQIDRVRYLGQPRT</sequence>